<dbReference type="RefSeq" id="WP_187554594.1">
    <property type="nucleotide sequence ID" value="NZ_JBHSLZ010000001.1"/>
</dbReference>
<gene>
    <name evidence="5" type="ORF">H9L06_07425</name>
</gene>
<dbReference type="InterPro" id="IPR010982">
    <property type="entry name" value="Lambda_DNA-bd_dom_sf"/>
</dbReference>
<dbReference type="KEGG" id="ldn:H9L06_07425"/>
<organism evidence="5 6">
    <name type="scientific">Leucobacter denitrificans</name>
    <dbReference type="NCBI Taxonomy" id="683042"/>
    <lineage>
        <taxon>Bacteria</taxon>
        <taxon>Bacillati</taxon>
        <taxon>Actinomycetota</taxon>
        <taxon>Actinomycetes</taxon>
        <taxon>Micrococcales</taxon>
        <taxon>Microbacteriaceae</taxon>
        <taxon>Leucobacter</taxon>
    </lineage>
</organism>
<dbReference type="PROSITE" id="PS50932">
    <property type="entry name" value="HTH_LACI_2"/>
    <property type="match status" value="1"/>
</dbReference>
<evidence type="ECO:0000256" key="2">
    <source>
        <dbReference type="ARBA" id="ARBA00023125"/>
    </source>
</evidence>
<dbReference type="SUPFAM" id="SSF53822">
    <property type="entry name" value="Periplasmic binding protein-like I"/>
    <property type="match status" value="1"/>
</dbReference>
<proteinExistence type="predicted"/>
<dbReference type="Gene3D" id="3.40.50.2300">
    <property type="match status" value="2"/>
</dbReference>
<sequence length="344" mass="36945">MTKNRRATIAKVAATAGVSTATVSRVLSGSSAVTEATRNRVEEAAKSLNYRPSDLTRAVFAGRSNSIGVLFADMRSPYYVGLIEGITHVSSRAGALAYLAAGNRDMDQEEQILSLMDSHRVRGLITAAHHHDDLILNMAESGTECVYITREPTFIHPRAHSIRLDNIAAGNLALQHLTEIGCTRTLIVNQTPLRLTSIERTQGFRDAAQAAGLHIADEQVHKLDSLSAPSADLAQTIQTYWQQGRIDSVFATTGAATFRAYEALAGSGLRIPEDIAILGIDDFQWASHLAAPLSVITQPTFDMGEAAAKLILEEPGSSQTMIFPPSIIVRESTLGHAASDNDAS</sequence>
<evidence type="ECO:0000313" key="6">
    <source>
        <dbReference type="Proteomes" id="UP000515934"/>
    </source>
</evidence>
<reference evidence="5 6" key="1">
    <citation type="submission" date="2020-08" db="EMBL/GenBank/DDBJ databases">
        <title>Genome sequence of Leucobacter denitrificans KACC 14055T.</title>
        <authorList>
            <person name="Hyun D.-W."/>
            <person name="Bae J.-W."/>
        </authorList>
    </citation>
    <scope>NUCLEOTIDE SEQUENCE [LARGE SCALE GENOMIC DNA]</scope>
    <source>
        <strain evidence="5 6">KACC 14055</strain>
    </source>
</reference>
<protein>
    <submittedName>
        <fullName evidence="5">LacI family DNA-binding transcriptional regulator</fullName>
    </submittedName>
</protein>
<name>A0A7G9S2P8_9MICO</name>
<keyword evidence="3" id="KW-0804">Transcription</keyword>
<evidence type="ECO:0000259" key="4">
    <source>
        <dbReference type="PROSITE" id="PS50932"/>
    </source>
</evidence>
<keyword evidence="6" id="KW-1185">Reference proteome</keyword>
<dbReference type="InterPro" id="IPR028082">
    <property type="entry name" value="Peripla_BP_I"/>
</dbReference>
<dbReference type="SUPFAM" id="SSF47413">
    <property type="entry name" value="lambda repressor-like DNA-binding domains"/>
    <property type="match status" value="1"/>
</dbReference>
<dbReference type="GO" id="GO:0000976">
    <property type="term" value="F:transcription cis-regulatory region binding"/>
    <property type="evidence" value="ECO:0007669"/>
    <property type="project" value="TreeGrafter"/>
</dbReference>
<keyword evidence="2 5" id="KW-0238">DNA-binding</keyword>
<evidence type="ECO:0000256" key="3">
    <source>
        <dbReference type="ARBA" id="ARBA00023163"/>
    </source>
</evidence>
<dbReference type="GO" id="GO:0003700">
    <property type="term" value="F:DNA-binding transcription factor activity"/>
    <property type="evidence" value="ECO:0007669"/>
    <property type="project" value="TreeGrafter"/>
</dbReference>
<dbReference type="PANTHER" id="PTHR30146">
    <property type="entry name" value="LACI-RELATED TRANSCRIPTIONAL REPRESSOR"/>
    <property type="match status" value="1"/>
</dbReference>
<evidence type="ECO:0000313" key="5">
    <source>
        <dbReference type="EMBL" id="QNN62123.1"/>
    </source>
</evidence>
<dbReference type="EMBL" id="CP060716">
    <property type="protein sequence ID" value="QNN62123.1"/>
    <property type="molecule type" value="Genomic_DNA"/>
</dbReference>
<evidence type="ECO:0000256" key="1">
    <source>
        <dbReference type="ARBA" id="ARBA00023015"/>
    </source>
</evidence>
<dbReference type="InterPro" id="IPR001761">
    <property type="entry name" value="Peripla_BP/Lac1_sug-bd_dom"/>
</dbReference>
<dbReference type="PANTHER" id="PTHR30146:SF109">
    <property type="entry name" value="HTH-TYPE TRANSCRIPTIONAL REGULATOR GALS"/>
    <property type="match status" value="1"/>
</dbReference>
<feature type="domain" description="HTH lacI-type" evidence="4">
    <location>
        <begin position="7"/>
        <end position="61"/>
    </location>
</feature>
<dbReference type="CDD" id="cd06267">
    <property type="entry name" value="PBP1_LacI_sugar_binding-like"/>
    <property type="match status" value="1"/>
</dbReference>
<dbReference type="Pfam" id="PF00532">
    <property type="entry name" value="Peripla_BP_1"/>
    <property type="match status" value="1"/>
</dbReference>
<dbReference type="Proteomes" id="UP000515934">
    <property type="component" value="Chromosome"/>
</dbReference>
<dbReference type="CDD" id="cd01392">
    <property type="entry name" value="HTH_LacI"/>
    <property type="match status" value="1"/>
</dbReference>
<dbReference type="Pfam" id="PF00356">
    <property type="entry name" value="LacI"/>
    <property type="match status" value="1"/>
</dbReference>
<dbReference type="SMART" id="SM00354">
    <property type="entry name" value="HTH_LACI"/>
    <property type="match status" value="1"/>
</dbReference>
<dbReference type="Gene3D" id="1.10.260.40">
    <property type="entry name" value="lambda repressor-like DNA-binding domains"/>
    <property type="match status" value="1"/>
</dbReference>
<dbReference type="AlphaFoldDB" id="A0A7G9S2P8"/>
<accession>A0A7G9S2P8</accession>
<dbReference type="InterPro" id="IPR000843">
    <property type="entry name" value="HTH_LacI"/>
</dbReference>
<keyword evidence="1" id="KW-0805">Transcription regulation</keyword>